<comment type="caution">
    <text evidence="12">The sequence shown here is derived from an EMBL/GenBank/DDBJ whole genome shotgun (WGS) entry which is preliminary data.</text>
</comment>
<dbReference type="EMBL" id="NMUH01006644">
    <property type="protein sequence ID" value="MQM15703.1"/>
    <property type="molecule type" value="Genomic_DNA"/>
</dbReference>
<dbReference type="AlphaFoldDB" id="A0A843X8R2"/>
<dbReference type="InterPro" id="IPR003851">
    <property type="entry name" value="Znf_Dof"/>
</dbReference>
<evidence type="ECO:0000313" key="13">
    <source>
        <dbReference type="Proteomes" id="UP000652761"/>
    </source>
</evidence>
<keyword evidence="13" id="KW-1185">Reference proteome</keyword>
<evidence type="ECO:0000313" key="12">
    <source>
        <dbReference type="EMBL" id="MQM15703.1"/>
    </source>
</evidence>
<evidence type="ECO:0000256" key="3">
    <source>
        <dbReference type="ARBA" id="ARBA00022833"/>
    </source>
</evidence>
<proteinExistence type="predicted"/>
<keyword evidence="6 9" id="KW-0804">Transcription</keyword>
<dbReference type="OrthoDB" id="1927254at2759"/>
<evidence type="ECO:0000256" key="10">
    <source>
        <dbReference type="SAM" id="MobiDB-lite"/>
    </source>
</evidence>
<evidence type="ECO:0000256" key="2">
    <source>
        <dbReference type="ARBA" id="ARBA00022771"/>
    </source>
</evidence>
<protein>
    <recommendedName>
        <fullName evidence="9">Dof zinc finger protein</fullName>
    </recommendedName>
</protein>
<comment type="subcellular location">
    <subcellularLocation>
        <location evidence="8 9">Nucleus</location>
    </subcellularLocation>
</comment>
<evidence type="ECO:0000256" key="6">
    <source>
        <dbReference type="ARBA" id="ARBA00023163"/>
    </source>
</evidence>
<keyword evidence="7 8" id="KW-0539">Nucleus</keyword>
<sequence>MISLVGLAFSCINTHYPCTAPHSNRRKLEDKGSFLILYTKGKELRKEKPSQQRLTTKNKNLPPTLLSFPSLLASLSLSSFLLPATPCGCDSPPSPLKHHLPLPKEKEGKHQRTMVFPSVPVFLDPPSWNQQQSQPATGGIVGAGGDVHHLPPALPTRVEPNMASSARPTSMADRAHLAKVPQPEPGLKCPRCESTNTKFCYFNNYSLSQPRHFCKTCRRYWTRGGSLRNVPVGGGCRRNKRSKSGSGSKSSAADRQAGAPTASASPAVGISAVPSNIPPHPQLPYMPHLADHYGAASNIGISFPGIQQIDTVDFQIGSHSVVGLEQWKLPQFHHFPLSAGLDPPPPQPSMGLFTFDGEEAIEGSYTAPVHGKQSASGLITHLASVKMEENPPGLNFRRNYLGITGSDQYWGAGGGAGAGEGSGSTVVATSSGSGWMDLAGFHTSSTSNIM</sequence>
<dbReference type="GO" id="GO:0008270">
    <property type="term" value="F:zinc ion binding"/>
    <property type="evidence" value="ECO:0007669"/>
    <property type="project" value="UniProtKB-KW"/>
</dbReference>
<reference evidence="12" key="1">
    <citation type="submission" date="2017-07" db="EMBL/GenBank/DDBJ databases">
        <title>Taro Niue Genome Assembly and Annotation.</title>
        <authorList>
            <person name="Atibalentja N."/>
            <person name="Keating K."/>
            <person name="Fields C.J."/>
        </authorList>
    </citation>
    <scope>NUCLEOTIDE SEQUENCE</scope>
    <source>
        <strain evidence="12">Niue_2</strain>
        <tissue evidence="12">Leaf</tissue>
    </source>
</reference>
<keyword evidence="5 8" id="KW-0238">DNA-binding</keyword>
<evidence type="ECO:0000256" key="9">
    <source>
        <dbReference type="RuleBase" id="RU369094"/>
    </source>
</evidence>
<dbReference type="GO" id="GO:0003700">
    <property type="term" value="F:DNA-binding transcription factor activity"/>
    <property type="evidence" value="ECO:0007669"/>
    <property type="project" value="UniProtKB-UniRule"/>
</dbReference>
<accession>A0A843X8R2</accession>
<evidence type="ECO:0000259" key="11">
    <source>
        <dbReference type="PROSITE" id="PS50884"/>
    </source>
</evidence>
<keyword evidence="4 9" id="KW-0805">Transcription regulation</keyword>
<dbReference type="PROSITE" id="PS50884">
    <property type="entry name" value="ZF_DOF_2"/>
    <property type="match status" value="1"/>
</dbReference>
<keyword evidence="3 9" id="KW-0862">Zinc</keyword>
<evidence type="ECO:0000256" key="8">
    <source>
        <dbReference type="PROSITE-ProRule" id="PRU00071"/>
    </source>
</evidence>
<dbReference type="PANTHER" id="PTHR31992:SF193">
    <property type="entry name" value="DOF ZINC FINGER PROTEIN DOF3.6"/>
    <property type="match status" value="1"/>
</dbReference>
<keyword evidence="2 8" id="KW-0863">Zinc-finger</keyword>
<evidence type="ECO:0000256" key="5">
    <source>
        <dbReference type="ARBA" id="ARBA00023125"/>
    </source>
</evidence>
<feature type="domain" description="Dof-type" evidence="11">
    <location>
        <begin position="187"/>
        <end position="241"/>
    </location>
</feature>
<dbReference type="GO" id="GO:0005634">
    <property type="term" value="C:nucleus"/>
    <property type="evidence" value="ECO:0007669"/>
    <property type="project" value="UniProtKB-SubCell"/>
</dbReference>
<evidence type="ECO:0000256" key="1">
    <source>
        <dbReference type="ARBA" id="ARBA00022723"/>
    </source>
</evidence>
<dbReference type="Pfam" id="PF02701">
    <property type="entry name" value="Zn_ribbon_Dof"/>
    <property type="match status" value="1"/>
</dbReference>
<dbReference type="GO" id="GO:0003677">
    <property type="term" value="F:DNA binding"/>
    <property type="evidence" value="ECO:0007669"/>
    <property type="project" value="UniProtKB-UniRule"/>
</dbReference>
<dbReference type="InterPro" id="IPR045174">
    <property type="entry name" value="Dof"/>
</dbReference>
<dbReference type="PANTHER" id="PTHR31992">
    <property type="entry name" value="DOF ZINC FINGER PROTEIN DOF1.4-RELATED"/>
    <property type="match status" value="1"/>
</dbReference>
<comment type="function">
    <text evidence="9">Transcription factor that binds specifically to a 5'-AA[AG]G-3' consensus core sequence.</text>
</comment>
<evidence type="ECO:0000256" key="7">
    <source>
        <dbReference type="ARBA" id="ARBA00023242"/>
    </source>
</evidence>
<organism evidence="12 13">
    <name type="scientific">Colocasia esculenta</name>
    <name type="common">Wild taro</name>
    <name type="synonym">Arum esculentum</name>
    <dbReference type="NCBI Taxonomy" id="4460"/>
    <lineage>
        <taxon>Eukaryota</taxon>
        <taxon>Viridiplantae</taxon>
        <taxon>Streptophyta</taxon>
        <taxon>Embryophyta</taxon>
        <taxon>Tracheophyta</taxon>
        <taxon>Spermatophyta</taxon>
        <taxon>Magnoliopsida</taxon>
        <taxon>Liliopsida</taxon>
        <taxon>Araceae</taxon>
        <taxon>Aroideae</taxon>
        <taxon>Colocasieae</taxon>
        <taxon>Colocasia</taxon>
    </lineage>
</organism>
<keyword evidence="1 9" id="KW-0479">Metal-binding</keyword>
<dbReference type="PROSITE" id="PS01361">
    <property type="entry name" value="ZF_DOF_1"/>
    <property type="match status" value="1"/>
</dbReference>
<evidence type="ECO:0000256" key="4">
    <source>
        <dbReference type="ARBA" id="ARBA00023015"/>
    </source>
</evidence>
<dbReference type="Proteomes" id="UP000652761">
    <property type="component" value="Unassembled WGS sequence"/>
</dbReference>
<name>A0A843X8R2_COLES</name>
<gene>
    <name evidence="12" type="ORF">Taro_048653</name>
</gene>
<feature type="region of interest" description="Disordered" evidence="10">
    <location>
        <begin position="231"/>
        <end position="275"/>
    </location>
</feature>